<dbReference type="AlphaFoldDB" id="A0A398CTS3"/>
<evidence type="ECO:0000313" key="2">
    <source>
        <dbReference type="Proteomes" id="UP000266328"/>
    </source>
</evidence>
<dbReference type="EMBL" id="QXIS01000004">
    <property type="protein sequence ID" value="RIE06796.1"/>
    <property type="molecule type" value="Genomic_DNA"/>
</dbReference>
<accession>A0A398CTS3</accession>
<sequence>MPIGVDSGFWCPQYIKDTVLEIRASERKESCKIEDKFFQIGEALAEDGDIPQGFAVLLDGTFSANFQGYAFTEHGETWEGFFWTDIKTREVICIYLARPAGGNALAAESNLKQFKLNWK</sequence>
<evidence type="ECO:0000313" key="1">
    <source>
        <dbReference type="EMBL" id="RIE06796.1"/>
    </source>
</evidence>
<name>A0A398CTS3_9BACT</name>
<dbReference type="Proteomes" id="UP000266328">
    <property type="component" value="Unassembled WGS sequence"/>
</dbReference>
<gene>
    <name evidence="1" type="ORF">SMC7_00680</name>
</gene>
<comment type="caution">
    <text evidence="1">The sequence shown here is derived from an EMBL/GenBank/DDBJ whole genome shotgun (WGS) entry which is preliminary data.</text>
</comment>
<proteinExistence type="predicted"/>
<organism evidence="1 2">
    <name type="scientific">Candidatus Cryosericum terrychapinii</name>
    <dbReference type="NCBI Taxonomy" id="2290919"/>
    <lineage>
        <taxon>Bacteria</taxon>
        <taxon>Pseudomonadati</taxon>
        <taxon>Caldisericota/Cryosericota group</taxon>
        <taxon>Candidatus Cryosericota</taxon>
        <taxon>Candidatus Cryosericia</taxon>
        <taxon>Candidatus Cryosericales</taxon>
        <taxon>Candidatus Cryosericaceae</taxon>
        <taxon>Candidatus Cryosericum</taxon>
    </lineage>
</organism>
<protein>
    <submittedName>
        <fullName evidence="1">Uncharacterized protein</fullName>
    </submittedName>
</protein>
<reference evidence="1 2" key="1">
    <citation type="submission" date="2018-09" db="EMBL/GenBank/DDBJ databases">
        <title>Discovery and Ecogenomic Context for Candidatus Cryosericales, a Global Caldiserica Order Active in Thawing Permafrost.</title>
        <authorList>
            <person name="Martinez M.A."/>
            <person name="Woodcroft B.J."/>
            <person name="Ignacio Espinoza J.C."/>
            <person name="Zayed A."/>
            <person name="Singleton C.M."/>
            <person name="Boyd J."/>
            <person name="Li Y.-F."/>
            <person name="Purvine S."/>
            <person name="Maughan H."/>
            <person name="Hodgkins S.B."/>
            <person name="Anderson D."/>
            <person name="Sederholm M."/>
            <person name="Temperton B."/>
            <person name="Saleska S.R."/>
            <person name="Tyson G.W."/>
            <person name="Rich V.I."/>
        </authorList>
    </citation>
    <scope>NUCLEOTIDE SEQUENCE [LARGE SCALE GENOMIC DNA]</scope>
    <source>
        <strain evidence="1 2">SMC7</strain>
    </source>
</reference>
<dbReference type="RefSeq" id="WP_119088465.1">
    <property type="nucleotide sequence ID" value="NZ_QXIS01000004.1"/>
</dbReference>
<keyword evidence="2" id="KW-1185">Reference proteome</keyword>